<feature type="transmembrane region" description="Helical" evidence="7">
    <location>
        <begin position="105"/>
        <end position="127"/>
    </location>
</feature>
<keyword evidence="3" id="KW-1003">Cell membrane</keyword>
<dbReference type="PANTHER" id="PTHR43744:SF3">
    <property type="entry name" value="LACTOSE TRANSPORT SYSTEM PERMEASE PROTEIN LACG"/>
    <property type="match status" value="1"/>
</dbReference>
<keyword evidence="6 7" id="KW-0472">Membrane</keyword>
<comment type="similarity">
    <text evidence="7">Belongs to the binding-protein-dependent transport system permease family.</text>
</comment>
<feature type="transmembrane region" description="Helical" evidence="7">
    <location>
        <begin position="139"/>
        <end position="159"/>
    </location>
</feature>
<evidence type="ECO:0000256" key="7">
    <source>
        <dbReference type="RuleBase" id="RU363032"/>
    </source>
</evidence>
<dbReference type="Pfam" id="PF00528">
    <property type="entry name" value="BPD_transp_1"/>
    <property type="match status" value="1"/>
</dbReference>
<dbReference type="Proteomes" id="UP000230821">
    <property type="component" value="Unassembled WGS sequence"/>
</dbReference>
<dbReference type="SUPFAM" id="SSF161098">
    <property type="entry name" value="MetI-like"/>
    <property type="match status" value="1"/>
</dbReference>
<keyword evidence="5 7" id="KW-1133">Transmembrane helix</keyword>
<protein>
    <submittedName>
        <fullName evidence="9">ABC transporter permease</fullName>
    </submittedName>
</protein>
<evidence type="ECO:0000256" key="2">
    <source>
        <dbReference type="ARBA" id="ARBA00022448"/>
    </source>
</evidence>
<evidence type="ECO:0000256" key="5">
    <source>
        <dbReference type="ARBA" id="ARBA00022989"/>
    </source>
</evidence>
<comment type="subcellular location">
    <subcellularLocation>
        <location evidence="1 7">Cell membrane</location>
        <topology evidence="1 7">Multi-pass membrane protein</topology>
    </subcellularLocation>
</comment>
<reference evidence="9 10" key="1">
    <citation type="submission" date="2017-10" db="EMBL/GenBank/DDBJ databases">
        <title>Novel microbial diversity and functional potential in the marine mammal oral microbiome.</title>
        <authorList>
            <person name="Dudek N.K."/>
            <person name="Sun C.L."/>
            <person name="Burstein D."/>
            <person name="Kantor R.S."/>
            <person name="Aliaga Goltsman D.S."/>
            <person name="Bik E.M."/>
            <person name="Thomas B.C."/>
            <person name="Banfield J.F."/>
            <person name="Relman D.A."/>
        </authorList>
    </citation>
    <scope>NUCLEOTIDE SEQUENCE [LARGE SCALE GENOMIC DNA]</scope>
    <source>
        <strain evidence="9">DOLJORAL78_47_16</strain>
    </source>
</reference>
<evidence type="ECO:0000256" key="4">
    <source>
        <dbReference type="ARBA" id="ARBA00022692"/>
    </source>
</evidence>
<proteinExistence type="inferred from homology"/>
<feature type="transmembrane region" description="Helical" evidence="7">
    <location>
        <begin position="180"/>
        <end position="201"/>
    </location>
</feature>
<feature type="transmembrane region" description="Helical" evidence="7">
    <location>
        <begin position="12"/>
        <end position="34"/>
    </location>
</feature>
<accession>A0A2G6KDF7</accession>
<dbReference type="PROSITE" id="PS50928">
    <property type="entry name" value="ABC_TM1"/>
    <property type="match status" value="1"/>
</dbReference>
<dbReference type="InterPro" id="IPR035906">
    <property type="entry name" value="MetI-like_sf"/>
</dbReference>
<dbReference type="PANTHER" id="PTHR43744">
    <property type="entry name" value="ABC TRANSPORTER PERMEASE PROTEIN MG189-RELATED-RELATED"/>
    <property type="match status" value="1"/>
</dbReference>
<sequence>MNNDKLWKGTLHILLTCIALAMVLPLVWIVLTAFKERNEVFALVPQWLPKKPTLNNFFGVLDAMPFWSYYWNTVVVAFGTLAIQFITITPAAYAFGRLQFKGRDVLFMLFLVQLMIAPQSTIVQNYFTITKLGLLDTRLAIMAPYLASAYGTFLLRQTFKSIPQELEDSARIDGCGGLRFLWHVAAPLSIPSYLAFSLVSLTHHWNEFFWPLVITETSRARTLTLGLGIFAQTSEGSADWTTLMAATLMVIAGPLVMFLIFQKHFIGSFMQSGIRG</sequence>
<dbReference type="CDD" id="cd06261">
    <property type="entry name" value="TM_PBP2"/>
    <property type="match status" value="1"/>
</dbReference>
<evidence type="ECO:0000256" key="3">
    <source>
        <dbReference type="ARBA" id="ARBA00022475"/>
    </source>
</evidence>
<dbReference type="EMBL" id="PDSK01000095">
    <property type="protein sequence ID" value="PIE33698.1"/>
    <property type="molecule type" value="Genomic_DNA"/>
</dbReference>
<name>A0A2G6KDF7_9BACT</name>
<evidence type="ECO:0000256" key="6">
    <source>
        <dbReference type="ARBA" id="ARBA00023136"/>
    </source>
</evidence>
<keyword evidence="4 7" id="KW-0812">Transmembrane</keyword>
<comment type="caution">
    <text evidence="9">The sequence shown here is derived from an EMBL/GenBank/DDBJ whole genome shotgun (WGS) entry which is preliminary data.</text>
</comment>
<dbReference type="AlphaFoldDB" id="A0A2G6KDF7"/>
<gene>
    <name evidence="9" type="ORF">CSA56_10240</name>
</gene>
<dbReference type="Gene3D" id="1.10.3720.10">
    <property type="entry name" value="MetI-like"/>
    <property type="match status" value="1"/>
</dbReference>
<dbReference type="GO" id="GO:0005886">
    <property type="term" value="C:plasma membrane"/>
    <property type="evidence" value="ECO:0007669"/>
    <property type="project" value="UniProtKB-SubCell"/>
</dbReference>
<keyword evidence="2 7" id="KW-0813">Transport</keyword>
<feature type="domain" description="ABC transmembrane type-1" evidence="8">
    <location>
        <begin position="70"/>
        <end position="261"/>
    </location>
</feature>
<dbReference type="InterPro" id="IPR000515">
    <property type="entry name" value="MetI-like"/>
</dbReference>
<dbReference type="GO" id="GO:0055085">
    <property type="term" value="P:transmembrane transport"/>
    <property type="evidence" value="ECO:0007669"/>
    <property type="project" value="InterPro"/>
</dbReference>
<evidence type="ECO:0000256" key="1">
    <source>
        <dbReference type="ARBA" id="ARBA00004651"/>
    </source>
</evidence>
<evidence type="ECO:0000313" key="9">
    <source>
        <dbReference type="EMBL" id="PIE33698.1"/>
    </source>
</evidence>
<evidence type="ECO:0000259" key="8">
    <source>
        <dbReference type="PROSITE" id="PS50928"/>
    </source>
</evidence>
<feature type="transmembrane region" description="Helical" evidence="7">
    <location>
        <begin position="69"/>
        <end position="93"/>
    </location>
</feature>
<evidence type="ECO:0000313" key="10">
    <source>
        <dbReference type="Proteomes" id="UP000230821"/>
    </source>
</evidence>
<organism evidence="9 10">
    <name type="scientific">candidate division KSB3 bacterium</name>
    <dbReference type="NCBI Taxonomy" id="2044937"/>
    <lineage>
        <taxon>Bacteria</taxon>
        <taxon>candidate division KSB3</taxon>
    </lineage>
</organism>
<feature type="transmembrane region" description="Helical" evidence="7">
    <location>
        <begin position="240"/>
        <end position="261"/>
    </location>
</feature>